<dbReference type="Proteomes" id="UP000507470">
    <property type="component" value="Unassembled WGS sequence"/>
</dbReference>
<evidence type="ECO:0000313" key="3">
    <source>
        <dbReference type="Proteomes" id="UP000507470"/>
    </source>
</evidence>
<reference evidence="2 3" key="1">
    <citation type="submission" date="2020-06" db="EMBL/GenBank/DDBJ databases">
        <authorList>
            <person name="Li R."/>
            <person name="Bekaert M."/>
        </authorList>
    </citation>
    <scope>NUCLEOTIDE SEQUENCE [LARGE SCALE GENOMIC DNA]</scope>
    <source>
        <strain evidence="3">wild</strain>
    </source>
</reference>
<sequence length="299" mass="34412">MGIWYEKFPECYKKCKKTRKEIKEGKYHPSLPGPFSMKCIRYEKDWFVYSEPIKLKDFLSKLQYFAHFNTSPTDNRKRHTIECDMFGQRITFYLTESQIPSKYSETGLKMVRGKQILLAVDENGKRKMTAYADIMPQLEAYPSKKLGRAMLNALDTTLFYQNSEGLEEWIIRAASLFILLTHIPEAAIPFKETMKEFDSAIRYNQSSSYPMDKILNIKKKTGRIPMADKIVSSKLRDVAQGKVAFKEAFSEANFPIRGKDGTSKGRTWVLQDETGALTGDLSDTDSEEDELHSPICNEP</sequence>
<evidence type="ECO:0000313" key="2">
    <source>
        <dbReference type="EMBL" id="CAC5391021.1"/>
    </source>
</evidence>
<dbReference type="OrthoDB" id="10418967at2759"/>
<protein>
    <submittedName>
        <fullName evidence="2">Uncharacterized protein</fullName>
    </submittedName>
</protein>
<name>A0A6J8C6E5_MYTCO</name>
<proteinExistence type="predicted"/>
<dbReference type="EMBL" id="CACVKT020004657">
    <property type="protein sequence ID" value="CAC5391021.1"/>
    <property type="molecule type" value="Genomic_DNA"/>
</dbReference>
<accession>A0A6J8C6E5</accession>
<feature type="region of interest" description="Disordered" evidence="1">
    <location>
        <begin position="277"/>
        <end position="299"/>
    </location>
</feature>
<evidence type="ECO:0000256" key="1">
    <source>
        <dbReference type="SAM" id="MobiDB-lite"/>
    </source>
</evidence>
<dbReference type="AlphaFoldDB" id="A0A6J8C6E5"/>
<gene>
    <name evidence="2" type="ORF">MCOR_26063</name>
</gene>
<organism evidence="2 3">
    <name type="scientific">Mytilus coruscus</name>
    <name type="common">Sea mussel</name>
    <dbReference type="NCBI Taxonomy" id="42192"/>
    <lineage>
        <taxon>Eukaryota</taxon>
        <taxon>Metazoa</taxon>
        <taxon>Spiralia</taxon>
        <taxon>Lophotrochozoa</taxon>
        <taxon>Mollusca</taxon>
        <taxon>Bivalvia</taxon>
        <taxon>Autobranchia</taxon>
        <taxon>Pteriomorphia</taxon>
        <taxon>Mytilida</taxon>
        <taxon>Mytiloidea</taxon>
        <taxon>Mytilidae</taxon>
        <taxon>Mytilinae</taxon>
        <taxon>Mytilus</taxon>
    </lineage>
</organism>
<keyword evidence="3" id="KW-1185">Reference proteome</keyword>